<sequence length="202" mass="22989">MSTTVPSTQQIEVEETIKRIQTHKGVHGFVIVSNDGSFVRSTIDNSTTMSLTGLIRTLSDKAKSCVRDLDPQNDLTFFRIRTKKQEILVAPDKDYLTITRIYTFNDTEVDDTLKRILEHKGVTGYLIINNDGIPIRTTLDASLTQQYAALVRSLTDKARSSVREIDPTNELVFFRMRTRKHEILIAPDKEYILVVLQSTDVQ</sequence>
<dbReference type="Pfam" id="PF03259">
    <property type="entry name" value="Robl_LC7"/>
    <property type="match status" value="2"/>
</dbReference>
<name>A0A813TUR0_ADIRI</name>
<feature type="domain" description="Roadblock/LAMTOR2" evidence="2">
    <location>
        <begin position="13"/>
        <end position="99"/>
    </location>
</feature>
<dbReference type="Gene3D" id="3.30.450.30">
    <property type="entry name" value="Dynein light chain 2a, cytoplasmic"/>
    <property type="match status" value="2"/>
</dbReference>
<evidence type="ECO:0000256" key="1">
    <source>
        <dbReference type="ARBA" id="ARBA00007191"/>
    </source>
</evidence>
<feature type="domain" description="Roadblock/LAMTOR2" evidence="2">
    <location>
        <begin position="109"/>
        <end position="197"/>
    </location>
</feature>
<reference evidence="3" key="1">
    <citation type="submission" date="2021-02" db="EMBL/GenBank/DDBJ databases">
        <authorList>
            <person name="Nowell W R."/>
        </authorList>
    </citation>
    <scope>NUCLEOTIDE SEQUENCE</scope>
</reference>
<gene>
    <name evidence="3" type="ORF">EDS130_LOCUS5728</name>
</gene>
<evidence type="ECO:0000313" key="3">
    <source>
        <dbReference type="EMBL" id="CAF0818568.1"/>
    </source>
</evidence>
<dbReference type="SMART" id="SM00960">
    <property type="entry name" value="Robl_LC7"/>
    <property type="match status" value="2"/>
</dbReference>
<proteinExistence type="inferred from homology"/>
<dbReference type="FunFam" id="3.30.450.30:FF:000009">
    <property type="entry name" value="Dynein light chain roadblock"/>
    <property type="match status" value="2"/>
</dbReference>
<comment type="caution">
    <text evidence="3">The sequence shown here is derived from an EMBL/GenBank/DDBJ whole genome shotgun (WGS) entry which is preliminary data.</text>
</comment>
<dbReference type="AlphaFoldDB" id="A0A813TUR0"/>
<dbReference type="OrthoDB" id="9985637at2759"/>
<dbReference type="SUPFAM" id="SSF103196">
    <property type="entry name" value="Roadblock/LC7 domain"/>
    <property type="match status" value="2"/>
</dbReference>
<organism evidence="3 4">
    <name type="scientific">Adineta ricciae</name>
    <name type="common">Rotifer</name>
    <dbReference type="NCBI Taxonomy" id="249248"/>
    <lineage>
        <taxon>Eukaryota</taxon>
        <taxon>Metazoa</taxon>
        <taxon>Spiralia</taxon>
        <taxon>Gnathifera</taxon>
        <taxon>Rotifera</taxon>
        <taxon>Eurotatoria</taxon>
        <taxon>Bdelloidea</taxon>
        <taxon>Adinetida</taxon>
        <taxon>Adinetidae</taxon>
        <taxon>Adineta</taxon>
    </lineage>
</organism>
<accession>A0A813TUR0</accession>
<comment type="similarity">
    <text evidence="1">Belongs to the GAMAD family.</text>
</comment>
<dbReference type="PANTHER" id="PTHR10779">
    <property type="entry name" value="DYNEIN LIGHT CHAIN ROADBLOCK"/>
    <property type="match status" value="1"/>
</dbReference>
<dbReference type="InterPro" id="IPR004942">
    <property type="entry name" value="Roadblock/LAMTOR2_dom"/>
</dbReference>
<evidence type="ECO:0000313" key="4">
    <source>
        <dbReference type="Proteomes" id="UP000663852"/>
    </source>
</evidence>
<dbReference type="EMBL" id="CAJNOJ010000016">
    <property type="protein sequence ID" value="CAF0818568.1"/>
    <property type="molecule type" value="Genomic_DNA"/>
</dbReference>
<dbReference type="Proteomes" id="UP000663852">
    <property type="component" value="Unassembled WGS sequence"/>
</dbReference>
<evidence type="ECO:0000259" key="2">
    <source>
        <dbReference type="SMART" id="SM00960"/>
    </source>
</evidence>
<protein>
    <recommendedName>
        <fullName evidence="2">Roadblock/LAMTOR2 domain-containing protein</fullName>
    </recommendedName>
</protein>